<organism evidence="1 2">
    <name type="scientific">Caballeronia sordidicola</name>
    <name type="common">Burkholderia sordidicola</name>
    <dbReference type="NCBI Taxonomy" id="196367"/>
    <lineage>
        <taxon>Bacteria</taxon>
        <taxon>Pseudomonadati</taxon>
        <taxon>Pseudomonadota</taxon>
        <taxon>Betaproteobacteria</taxon>
        <taxon>Burkholderiales</taxon>
        <taxon>Burkholderiaceae</taxon>
        <taxon>Caballeronia</taxon>
    </lineage>
</organism>
<reference evidence="1 2" key="1">
    <citation type="submission" date="2017-03" db="EMBL/GenBank/DDBJ databases">
        <title>Genome analysis of strain PAMC 26577.</title>
        <authorList>
            <person name="Oh H.-M."/>
            <person name="Yang J.-A."/>
        </authorList>
    </citation>
    <scope>NUCLEOTIDE SEQUENCE [LARGE SCALE GENOMIC DNA]</scope>
    <source>
        <strain evidence="1 2">PAMC 26577</strain>
    </source>
</reference>
<dbReference type="AlphaFoldDB" id="A0A242MT58"/>
<comment type="caution">
    <text evidence="1">The sequence shown here is derived from an EMBL/GenBank/DDBJ whole genome shotgun (WGS) entry which is preliminary data.</text>
</comment>
<evidence type="ECO:0000313" key="1">
    <source>
        <dbReference type="EMBL" id="OTP74563.1"/>
    </source>
</evidence>
<dbReference type="EMBL" id="NBTZ01000060">
    <property type="protein sequence ID" value="OTP74563.1"/>
    <property type="molecule type" value="Genomic_DNA"/>
</dbReference>
<proteinExistence type="predicted"/>
<dbReference type="Proteomes" id="UP000195221">
    <property type="component" value="Unassembled WGS sequence"/>
</dbReference>
<dbReference type="RefSeq" id="WP_256701236.1">
    <property type="nucleotide sequence ID" value="NZ_MSRG01000055.1"/>
</dbReference>
<sequence length="41" mass="4758">MDWLADKRLDKTAYIACTLYTHEIMVAEPGETNGREQEAMR</sequence>
<gene>
    <name evidence="1" type="ORF">PAMC26577_14800</name>
</gene>
<protein>
    <submittedName>
        <fullName evidence="1">Uncharacterized protein</fullName>
    </submittedName>
</protein>
<name>A0A242MT58_CABSO</name>
<accession>A0A242MT58</accession>
<evidence type="ECO:0000313" key="2">
    <source>
        <dbReference type="Proteomes" id="UP000195221"/>
    </source>
</evidence>